<reference evidence="1" key="1">
    <citation type="submission" date="2017-05" db="EMBL/GenBank/DDBJ databases">
        <authorList>
            <person name="Song R."/>
            <person name="Chenine A.L."/>
            <person name="Ruprecht R.M."/>
        </authorList>
    </citation>
    <scope>NUCLEOTIDE SEQUENCE</scope>
    <source>
        <strain evidence="1">Kingella_eburonensis</strain>
    </source>
</reference>
<dbReference type="EMBL" id="FXUV01000050">
    <property type="protein sequence ID" value="SMQ13182.1"/>
    <property type="molecule type" value="Genomic_DNA"/>
</dbReference>
<reference evidence="2 3" key="2">
    <citation type="submission" date="2017-06" db="EMBL/GenBank/DDBJ databases">
        <authorList>
            <person name="Kim H.J."/>
            <person name="Triplett B.A."/>
        </authorList>
    </citation>
    <scope>NUCLEOTIDE SEQUENCE [LARGE SCALE GENOMIC DNA]</scope>
    <source>
        <strain evidence="2">Kingella_eburonensis</strain>
    </source>
</reference>
<dbReference type="Proteomes" id="UP000215450">
    <property type="component" value="Unassembled WGS sequence"/>
</dbReference>
<evidence type="ECO:0000313" key="1">
    <source>
        <dbReference type="EMBL" id="SMQ13182.1"/>
    </source>
</evidence>
<evidence type="ECO:0000313" key="3">
    <source>
        <dbReference type="Proteomes" id="UP000215450"/>
    </source>
</evidence>
<dbReference type="GeneID" id="83625702"/>
<dbReference type="EMBL" id="FXUV02000057">
    <property type="protein sequence ID" value="SNB81719.1"/>
    <property type="molecule type" value="Genomic_DNA"/>
</dbReference>
<proteinExistence type="predicted"/>
<dbReference type="STRING" id="1522312.GCA_900177895_01603"/>
<organism evidence="1">
    <name type="scientific">Kingella negevensis</name>
    <dbReference type="NCBI Taxonomy" id="1522312"/>
    <lineage>
        <taxon>Bacteria</taxon>
        <taxon>Pseudomonadati</taxon>
        <taxon>Pseudomonadota</taxon>
        <taxon>Betaproteobacteria</taxon>
        <taxon>Neisseriales</taxon>
        <taxon>Neisseriaceae</taxon>
        <taxon>Kingella</taxon>
    </lineage>
</organism>
<evidence type="ECO:0000313" key="2">
    <source>
        <dbReference type="EMBL" id="SNB81719.1"/>
    </source>
</evidence>
<dbReference type="OrthoDB" id="8686772at2"/>
<sequence>MKPEPLITRYLRRRYLTANECNLLRPIFKQSLDYAAMRVAAKCFMPFQAAQTAITPNGIIYLPQNLYAPDFAQSSWTLRQLFIHECAHVWQHRLGYPVLRCGICLALQGGYYKNRAYRYRHLLRDRQDIAQFNMEQQAEIIAEYFTVKFQHGIEDPALKPVLQRFLHNPADSSLLPEKMRI</sequence>
<evidence type="ECO:0008006" key="4">
    <source>
        <dbReference type="Google" id="ProtNLM"/>
    </source>
</evidence>
<protein>
    <recommendedName>
        <fullName evidence="4">DUF4157 domain-containing protein</fullName>
    </recommendedName>
</protein>
<dbReference type="RefSeq" id="WP_044250581.1">
    <property type="nucleotide sequence ID" value="NZ_CCNJ01000076.1"/>
</dbReference>
<gene>
    <name evidence="1" type="ORF">KEBURONENSIS_01928</name>
    <name evidence="2" type="ORF">KEBURONENSIS_01947</name>
</gene>
<name>A0A238HIG6_9NEIS</name>
<dbReference type="AlphaFoldDB" id="A0A238HIG6"/>
<accession>A0A238HIG6</accession>
<keyword evidence="3" id="KW-1185">Reference proteome</keyword>